<accession>A0A2U1QKP7</accession>
<dbReference type="AlphaFoldDB" id="A0A2U1QKP7"/>
<name>A0A2U1QKP7_ARTAN</name>
<protein>
    <submittedName>
        <fullName evidence="2">Uncharacterized protein</fullName>
    </submittedName>
</protein>
<evidence type="ECO:0000256" key="1">
    <source>
        <dbReference type="SAM" id="MobiDB-lite"/>
    </source>
</evidence>
<evidence type="ECO:0000313" key="2">
    <source>
        <dbReference type="EMBL" id="PWA98563.1"/>
    </source>
</evidence>
<keyword evidence="3" id="KW-1185">Reference proteome</keyword>
<evidence type="ECO:0000313" key="3">
    <source>
        <dbReference type="Proteomes" id="UP000245207"/>
    </source>
</evidence>
<reference evidence="2 3" key="1">
    <citation type="journal article" date="2018" name="Mol. Plant">
        <title>The genome of Artemisia annua provides insight into the evolution of Asteraceae family and artemisinin biosynthesis.</title>
        <authorList>
            <person name="Shen Q."/>
            <person name="Zhang L."/>
            <person name="Liao Z."/>
            <person name="Wang S."/>
            <person name="Yan T."/>
            <person name="Shi P."/>
            <person name="Liu M."/>
            <person name="Fu X."/>
            <person name="Pan Q."/>
            <person name="Wang Y."/>
            <person name="Lv Z."/>
            <person name="Lu X."/>
            <person name="Zhang F."/>
            <person name="Jiang W."/>
            <person name="Ma Y."/>
            <person name="Chen M."/>
            <person name="Hao X."/>
            <person name="Li L."/>
            <person name="Tang Y."/>
            <person name="Lv G."/>
            <person name="Zhou Y."/>
            <person name="Sun X."/>
            <person name="Brodelius P.E."/>
            <person name="Rose J.K.C."/>
            <person name="Tang K."/>
        </authorList>
    </citation>
    <scope>NUCLEOTIDE SEQUENCE [LARGE SCALE GENOMIC DNA]</scope>
    <source>
        <strain evidence="3">cv. Huhao1</strain>
        <tissue evidence="2">Leaf</tissue>
    </source>
</reference>
<organism evidence="2 3">
    <name type="scientific">Artemisia annua</name>
    <name type="common">Sweet wormwood</name>
    <dbReference type="NCBI Taxonomy" id="35608"/>
    <lineage>
        <taxon>Eukaryota</taxon>
        <taxon>Viridiplantae</taxon>
        <taxon>Streptophyta</taxon>
        <taxon>Embryophyta</taxon>
        <taxon>Tracheophyta</taxon>
        <taxon>Spermatophyta</taxon>
        <taxon>Magnoliopsida</taxon>
        <taxon>eudicotyledons</taxon>
        <taxon>Gunneridae</taxon>
        <taxon>Pentapetalae</taxon>
        <taxon>asterids</taxon>
        <taxon>campanulids</taxon>
        <taxon>Asterales</taxon>
        <taxon>Asteraceae</taxon>
        <taxon>Asteroideae</taxon>
        <taxon>Anthemideae</taxon>
        <taxon>Artemisiinae</taxon>
        <taxon>Artemisia</taxon>
    </lineage>
</organism>
<feature type="compositionally biased region" description="Basic and acidic residues" evidence="1">
    <location>
        <begin position="55"/>
        <end position="64"/>
    </location>
</feature>
<proteinExistence type="predicted"/>
<dbReference type="Proteomes" id="UP000245207">
    <property type="component" value="Unassembled WGS sequence"/>
</dbReference>
<dbReference type="EMBL" id="PKPP01000060">
    <property type="protein sequence ID" value="PWA98563.1"/>
    <property type="molecule type" value="Genomic_DNA"/>
</dbReference>
<sequence length="95" mass="10529">MHPCMTSQANHVVRNFLHEKAVDECSTLLRHSTDIRSHDLHVPDSSPFTLLTASRDMHSKREANVNDDPPGEPSHKRLNLTPAQPHVSTDAGVTS</sequence>
<comment type="caution">
    <text evidence="2">The sequence shown here is derived from an EMBL/GenBank/DDBJ whole genome shotgun (WGS) entry which is preliminary data.</text>
</comment>
<feature type="region of interest" description="Disordered" evidence="1">
    <location>
        <begin position="54"/>
        <end position="95"/>
    </location>
</feature>
<gene>
    <name evidence="2" type="ORF">CTI12_AA015800</name>
</gene>